<comment type="caution">
    <text evidence="2">The sequence shown here is derived from an EMBL/GenBank/DDBJ whole genome shotgun (WGS) entry which is preliminary data.</text>
</comment>
<accession>A0AAN9SMQ4</accession>
<evidence type="ECO:0000313" key="2">
    <source>
        <dbReference type="EMBL" id="KAK7399600.1"/>
    </source>
</evidence>
<dbReference type="AlphaFoldDB" id="A0AAN9SMQ4"/>
<keyword evidence="1" id="KW-0812">Transmembrane</keyword>
<evidence type="ECO:0000313" key="3">
    <source>
        <dbReference type="Proteomes" id="UP001386955"/>
    </source>
</evidence>
<keyword evidence="1" id="KW-0472">Membrane</keyword>
<name>A0AAN9SMQ4_PSOTE</name>
<reference evidence="2 3" key="1">
    <citation type="submission" date="2024-01" db="EMBL/GenBank/DDBJ databases">
        <title>The genomes of 5 underutilized Papilionoideae crops provide insights into root nodulation and disease resistanc.</title>
        <authorList>
            <person name="Jiang F."/>
        </authorList>
    </citation>
    <scope>NUCLEOTIDE SEQUENCE [LARGE SCALE GENOMIC DNA]</scope>
    <source>
        <strain evidence="2">DUOXIRENSHENG_FW03</strain>
        <tissue evidence="2">Leaves</tissue>
    </source>
</reference>
<gene>
    <name evidence="2" type="ORF">VNO78_10785</name>
</gene>
<proteinExistence type="predicted"/>
<dbReference type="EMBL" id="JAYMYS010000003">
    <property type="protein sequence ID" value="KAK7399600.1"/>
    <property type="molecule type" value="Genomic_DNA"/>
</dbReference>
<protein>
    <submittedName>
        <fullName evidence="2">Uncharacterized protein</fullName>
    </submittedName>
</protein>
<feature type="transmembrane region" description="Helical" evidence="1">
    <location>
        <begin position="12"/>
        <end position="30"/>
    </location>
</feature>
<evidence type="ECO:0000256" key="1">
    <source>
        <dbReference type="SAM" id="Phobius"/>
    </source>
</evidence>
<organism evidence="2 3">
    <name type="scientific">Psophocarpus tetragonolobus</name>
    <name type="common">Winged bean</name>
    <name type="synonym">Dolichos tetragonolobus</name>
    <dbReference type="NCBI Taxonomy" id="3891"/>
    <lineage>
        <taxon>Eukaryota</taxon>
        <taxon>Viridiplantae</taxon>
        <taxon>Streptophyta</taxon>
        <taxon>Embryophyta</taxon>
        <taxon>Tracheophyta</taxon>
        <taxon>Spermatophyta</taxon>
        <taxon>Magnoliopsida</taxon>
        <taxon>eudicotyledons</taxon>
        <taxon>Gunneridae</taxon>
        <taxon>Pentapetalae</taxon>
        <taxon>rosids</taxon>
        <taxon>fabids</taxon>
        <taxon>Fabales</taxon>
        <taxon>Fabaceae</taxon>
        <taxon>Papilionoideae</taxon>
        <taxon>50 kb inversion clade</taxon>
        <taxon>NPAAA clade</taxon>
        <taxon>indigoferoid/millettioid clade</taxon>
        <taxon>Phaseoleae</taxon>
        <taxon>Psophocarpus</taxon>
    </lineage>
</organism>
<sequence length="73" mass="8295">MCLCVITLISQLSPRILYVMLIISGFIYGYKKIISCLTGACKYTVPLADPTLSSNLMVFRCKSEFPEMYEILF</sequence>
<keyword evidence="1" id="KW-1133">Transmembrane helix</keyword>
<dbReference type="Proteomes" id="UP001386955">
    <property type="component" value="Unassembled WGS sequence"/>
</dbReference>
<keyword evidence="3" id="KW-1185">Reference proteome</keyword>